<comment type="similarity">
    <text evidence="1 5">Belongs to the peptidase S8 family.</text>
</comment>
<evidence type="ECO:0000256" key="5">
    <source>
        <dbReference type="PROSITE-ProRule" id="PRU01240"/>
    </source>
</evidence>
<evidence type="ECO:0000256" key="4">
    <source>
        <dbReference type="ARBA" id="ARBA00022825"/>
    </source>
</evidence>
<dbReference type="Pfam" id="PF00082">
    <property type="entry name" value="Peptidase_S8"/>
    <property type="match status" value="1"/>
</dbReference>
<dbReference type="SUPFAM" id="SSF52743">
    <property type="entry name" value="Subtilisin-like"/>
    <property type="match status" value="1"/>
</dbReference>
<keyword evidence="4" id="KW-0720">Serine protease</keyword>
<dbReference type="InterPro" id="IPR000209">
    <property type="entry name" value="Peptidase_S8/S53_dom"/>
</dbReference>
<gene>
    <name evidence="7" type="ORF">J2X26_002933</name>
</gene>
<dbReference type="EMBL" id="JAUSVB010000004">
    <property type="protein sequence ID" value="MDQ0374606.1"/>
    <property type="molecule type" value="Genomic_DNA"/>
</dbReference>
<evidence type="ECO:0000259" key="6">
    <source>
        <dbReference type="Pfam" id="PF00082"/>
    </source>
</evidence>
<keyword evidence="8" id="KW-1185">Reference proteome</keyword>
<evidence type="ECO:0000313" key="7">
    <source>
        <dbReference type="EMBL" id="MDQ0374606.1"/>
    </source>
</evidence>
<dbReference type="CDD" id="cd00306">
    <property type="entry name" value="Peptidases_S8_S53"/>
    <property type="match status" value="1"/>
</dbReference>
<keyword evidence="3" id="KW-0378">Hydrolase</keyword>
<evidence type="ECO:0000256" key="1">
    <source>
        <dbReference type="ARBA" id="ARBA00011073"/>
    </source>
</evidence>
<comment type="caution">
    <text evidence="5">Lacks conserved residue(s) required for the propagation of feature annotation.</text>
</comment>
<keyword evidence="2 7" id="KW-0645">Protease</keyword>
<evidence type="ECO:0000313" key="8">
    <source>
        <dbReference type="Proteomes" id="UP001239626"/>
    </source>
</evidence>
<evidence type="ECO:0000256" key="2">
    <source>
        <dbReference type="ARBA" id="ARBA00022670"/>
    </source>
</evidence>
<reference evidence="7 8" key="1">
    <citation type="submission" date="2023-07" db="EMBL/GenBank/DDBJ databases">
        <title>Sorghum-associated microbial communities from plants grown in Nebraska, USA.</title>
        <authorList>
            <person name="Schachtman D."/>
        </authorList>
    </citation>
    <scope>NUCLEOTIDE SEQUENCE [LARGE SCALE GENOMIC DNA]</scope>
    <source>
        <strain evidence="7 8">BE332</strain>
    </source>
</reference>
<dbReference type="RefSeq" id="WP_307493385.1">
    <property type="nucleotide sequence ID" value="NZ_JAUSVB010000004.1"/>
</dbReference>
<protein>
    <submittedName>
        <fullName evidence="7">Subtilisin family serine protease</fullName>
    </submittedName>
</protein>
<dbReference type="PANTHER" id="PTHR43806">
    <property type="entry name" value="PEPTIDASE S8"/>
    <property type="match status" value="1"/>
</dbReference>
<name>A0ABU0EH63_9CELL</name>
<dbReference type="InterPro" id="IPR036852">
    <property type="entry name" value="Peptidase_S8/S53_dom_sf"/>
</dbReference>
<feature type="domain" description="Peptidase S8/S53" evidence="6">
    <location>
        <begin position="114"/>
        <end position="371"/>
    </location>
</feature>
<evidence type="ECO:0000256" key="3">
    <source>
        <dbReference type="ARBA" id="ARBA00022801"/>
    </source>
</evidence>
<dbReference type="InterPro" id="IPR050131">
    <property type="entry name" value="Peptidase_S8_subtilisin-like"/>
</dbReference>
<organism evidence="7 8">
    <name type="scientific">Cellulomonas humilata</name>
    <dbReference type="NCBI Taxonomy" id="144055"/>
    <lineage>
        <taxon>Bacteria</taxon>
        <taxon>Bacillati</taxon>
        <taxon>Actinomycetota</taxon>
        <taxon>Actinomycetes</taxon>
        <taxon>Micrococcales</taxon>
        <taxon>Cellulomonadaceae</taxon>
        <taxon>Cellulomonas</taxon>
    </lineage>
</organism>
<sequence>MKLLAACALGDTPSPQLGASGGWDEIAVSGPSDTSYLAADVDGASRREAWDAAYELISQDQVSWAGVEGIVSPGHPLAEQAVGVTPSPRDPAWARERMRQPEALTLLPARPDRVVIGHPDTGWARHRQLPTGSLDLARARNAFTGGIDAEDPVESIDPFDGHGTGTASLLVSSPDDHDLIRPRTRDPVLGYGGSDSVVPVRCATNVVQFSTVALVWSINYLTSLGVDVISISLGGLPSPALHAALRRAVERNVVVVAAGGQRFPVVPYPAAYTECIAVAASAPDDRPWGPTTASRSIDISAPGHLVAVADFAPPGITEITKAGSGTSYAAPAVAAAAALWIARWGRSTLLDRYRDAQPLQLVFRELLQKTARAPEELRATTHGDADPLVAPTSWRTDRYGAGIVDMAALLSAPLPAPVPRRPAPPISPQQHDLAALGHTLGVSPEVAALTLDQATTLPHAQRPVSAAETVDILFSLPADTLSAIRRDATQLHIDGARAHASGGGGGRSELAGFLAESLKPILDAKGSASLQRSLA</sequence>
<dbReference type="PROSITE" id="PS51892">
    <property type="entry name" value="SUBTILASE"/>
    <property type="match status" value="1"/>
</dbReference>
<dbReference type="Proteomes" id="UP001239626">
    <property type="component" value="Unassembled WGS sequence"/>
</dbReference>
<dbReference type="PROSITE" id="PS00138">
    <property type="entry name" value="SUBTILASE_SER"/>
    <property type="match status" value="1"/>
</dbReference>
<dbReference type="InterPro" id="IPR023828">
    <property type="entry name" value="Peptidase_S8_Ser-AS"/>
</dbReference>
<dbReference type="Gene3D" id="3.40.50.200">
    <property type="entry name" value="Peptidase S8/S53 domain"/>
    <property type="match status" value="1"/>
</dbReference>
<dbReference type="PANTHER" id="PTHR43806:SF11">
    <property type="entry name" value="CEREVISIN-RELATED"/>
    <property type="match status" value="1"/>
</dbReference>
<dbReference type="GO" id="GO:0008233">
    <property type="term" value="F:peptidase activity"/>
    <property type="evidence" value="ECO:0007669"/>
    <property type="project" value="UniProtKB-KW"/>
</dbReference>
<proteinExistence type="inferred from homology"/>
<dbReference type="GO" id="GO:0006508">
    <property type="term" value="P:proteolysis"/>
    <property type="evidence" value="ECO:0007669"/>
    <property type="project" value="UniProtKB-KW"/>
</dbReference>
<accession>A0ABU0EH63</accession>
<comment type="caution">
    <text evidence="7">The sequence shown here is derived from an EMBL/GenBank/DDBJ whole genome shotgun (WGS) entry which is preliminary data.</text>
</comment>